<name>A0A1C4YC70_9ACTN</name>
<keyword evidence="3" id="KW-1185">Reference proteome</keyword>
<gene>
    <name evidence="2" type="ORF">GA0070215_110147</name>
</gene>
<protein>
    <submittedName>
        <fullName evidence="2">DivIVA domain-containing protein</fullName>
    </submittedName>
</protein>
<dbReference type="InterPro" id="IPR019933">
    <property type="entry name" value="DivIVA_domain"/>
</dbReference>
<dbReference type="Proteomes" id="UP000198551">
    <property type="component" value="Unassembled WGS sequence"/>
</dbReference>
<dbReference type="RefSeq" id="WP_018788741.1">
    <property type="nucleotide sequence ID" value="NZ_FMCV01000010.1"/>
</dbReference>
<dbReference type="NCBIfam" id="TIGR03544">
    <property type="entry name" value="DivI1A_domain"/>
    <property type="match status" value="1"/>
</dbReference>
<accession>A0A1C4YC70</accession>
<feature type="region of interest" description="Disordered" evidence="1">
    <location>
        <begin position="1"/>
        <end position="25"/>
    </location>
</feature>
<dbReference type="AlphaFoldDB" id="A0A1C4YC70"/>
<evidence type="ECO:0000313" key="3">
    <source>
        <dbReference type="Proteomes" id="UP000198551"/>
    </source>
</evidence>
<organism evidence="2 3">
    <name type="scientific">Micromonospora marina</name>
    <dbReference type="NCBI Taxonomy" id="307120"/>
    <lineage>
        <taxon>Bacteria</taxon>
        <taxon>Bacillati</taxon>
        <taxon>Actinomycetota</taxon>
        <taxon>Actinomycetes</taxon>
        <taxon>Micromonosporales</taxon>
        <taxon>Micromonosporaceae</taxon>
        <taxon>Micromonospora</taxon>
    </lineage>
</organism>
<sequence>MRWNLRWPGRRERAGRGTTQPGCYRAANYTPLRPWQVRERRFRTTRLGRRGLDPAEVHEFLDRVALDLADVHRALGVSREETARVRDALRRWQSEQAQKRMNAGAYGR</sequence>
<evidence type="ECO:0000256" key="1">
    <source>
        <dbReference type="SAM" id="MobiDB-lite"/>
    </source>
</evidence>
<dbReference type="Gene3D" id="6.10.250.660">
    <property type="match status" value="1"/>
</dbReference>
<dbReference type="EMBL" id="FMCV01000010">
    <property type="protein sequence ID" value="SCF18317.1"/>
    <property type="molecule type" value="Genomic_DNA"/>
</dbReference>
<proteinExistence type="predicted"/>
<reference evidence="3" key="1">
    <citation type="submission" date="2016-06" db="EMBL/GenBank/DDBJ databases">
        <authorList>
            <person name="Varghese N."/>
        </authorList>
    </citation>
    <scope>NUCLEOTIDE SEQUENCE [LARGE SCALE GENOMIC DNA]</scope>
    <source>
        <strain evidence="3">DSM 45555</strain>
    </source>
</reference>
<evidence type="ECO:0000313" key="2">
    <source>
        <dbReference type="EMBL" id="SCF18317.1"/>
    </source>
</evidence>